<keyword evidence="3" id="KW-1133">Transmembrane helix</keyword>
<keyword evidence="7" id="KW-1185">Reference proteome</keyword>
<feature type="compositionally biased region" description="Basic and acidic residues" evidence="2">
    <location>
        <begin position="204"/>
        <end position="215"/>
    </location>
</feature>
<evidence type="ECO:0000313" key="6">
    <source>
        <dbReference type="EMBL" id="MEX0372160.1"/>
    </source>
</evidence>
<dbReference type="EMBL" id="JBAKFG010000001">
    <property type="protein sequence ID" value="MEX0372160.1"/>
    <property type="molecule type" value="Genomic_DNA"/>
</dbReference>
<evidence type="ECO:0000256" key="1">
    <source>
        <dbReference type="SAM" id="Coils"/>
    </source>
</evidence>
<feature type="region of interest" description="Disordered" evidence="2">
    <location>
        <begin position="61"/>
        <end position="83"/>
    </location>
</feature>
<keyword evidence="4" id="KW-0732">Signal</keyword>
<evidence type="ECO:0000313" key="7">
    <source>
        <dbReference type="Proteomes" id="UP001556636"/>
    </source>
</evidence>
<dbReference type="InterPro" id="IPR057840">
    <property type="entry name" value="FimV_N"/>
</dbReference>
<evidence type="ECO:0000256" key="4">
    <source>
        <dbReference type="SAM" id="SignalP"/>
    </source>
</evidence>
<dbReference type="InterPro" id="IPR020012">
    <property type="entry name" value="LysM_FimV"/>
</dbReference>
<feature type="compositionally biased region" description="Low complexity" evidence="2">
    <location>
        <begin position="225"/>
        <end position="252"/>
    </location>
</feature>
<keyword evidence="1" id="KW-0175">Coiled coil</keyword>
<comment type="caution">
    <text evidence="6">The sequence shown here is derived from an EMBL/GenBank/DDBJ whole genome shotgun (WGS) entry which is preliminary data.</text>
</comment>
<feature type="transmembrane region" description="Helical" evidence="3">
    <location>
        <begin position="360"/>
        <end position="380"/>
    </location>
</feature>
<keyword evidence="3" id="KW-0812">Transmembrane</keyword>
<feature type="coiled-coil region" evidence="1">
    <location>
        <begin position="274"/>
        <end position="315"/>
    </location>
</feature>
<evidence type="ECO:0000256" key="2">
    <source>
        <dbReference type="SAM" id="MobiDB-lite"/>
    </source>
</evidence>
<feature type="signal peptide" evidence="4">
    <location>
        <begin position="1"/>
        <end position="20"/>
    </location>
</feature>
<gene>
    <name evidence="6" type="ORF">V6X51_01770</name>
</gene>
<feature type="chain" id="PRO_5046632804" evidence="4">
    <location>
        <begin position="21"/>
        <end position="518"/>
    </location>
</feature>
<sequence>MRPAIALAGLLLVALPSASALELGDLQLASAPEEPLRGHITIRGTGPVALSALDVTRASDRGHARAGINPSTLPPRLTLQQETSPADRIRVTTAAPTAVSEPGGTLEFLVRLRWPDGQLLRRYRIANEGGRLQASPASSARFGPTRSGDTLYSLAQQLRPPTVTNNQMMLSLLAENPASFSADNVNALRRDSYLAVPRGEALRFPDEPTATERVRAQGRSWQADGGASTATGSASTTSTAPPSSPVPRLQLLPPDPRLTGSGSGDVGERLDAALEPLEAQLQRLESSNAELSQQNRSLQATLSRLEADLSRLEAQSAQPAPTPDPPAPTETLTAGQVRAWLEGHARAALANPVVTLRRPAVQWTLGATALVLSLILLGLVRRRRARENTASAMPNSWRPAGGRVEQSAGVAETSLGEPRVRPLDEAPEDPLAQASERIAHGRLEAAQAVLDEALGEAPDSIDLRLKLLDVLAMRSDRSGFEAEAHVLRAQLDDPDDERWRTVARKGRALSPDHPLFQA</sequence>
<dbReference type="Proteomes" id="UP001556636">
    <property type="component" value="Unassembled WGS sequence"/>
</dbReference>
<proteinExistence type="predicted"/>
<evidence type="ECO:0000259" key="5">
    <source>
        <dbReference type="Pfam" id="PF25800"/>
    </source>
</evidence>
<protein>
    <submittedName>
        <fullName evidence="6">FimV/HubP family polar landmark protein</fullName>
    </submittedName>
</protein>
<dbReference type="RefSeq" id="WP_367950969.1">
    <property type="nucleotide sequence ID" value="NZ_JBAKFG010000001.1"/>
</dbReference>
<dbReference type="Pfam" id="PF25800">
    <property type="entry name" value="FimV_N"/>
    <property type="match status" value="1"/>
</dbReference>
<reference evidence="6 7" key="1">
    <citation type="submission" date="2024-02" db="EMBL/GenBank/DDBJ databases">
        <title>New especies of Spiribacter isolated from saline water.</title>
        <authorList>
            <person name="Leon M.J."/>
            <person name="De La Haba R."/>
            <person name="Sanchez-Porro C."/>
            <person name="Ventosa A."/>
        </authorList>
    </citation>
    <scope>NUCLEOTIDE SEQUENCE [LARGE SCALE GENOMIC DNA]</scope>
    <source>
        <strain evidence="7">ag22IC6-196</strain>
    </source>
</reference>
<feature type="domain" description="FimV N-terminal" evidence="5">
    <location>
        <begin position="21"/>
        <end position="125"/>
    </location>
</feature>
<accession>A0ABV3RVF8</accession>
<evidence type="ECO:0000256" key="3">
    <source>
        <dbReference type="SAM" id="Phobius"/>
    </source>
</evidence>
<name>A0ABV3RVF8_9GAMM</name>
<keyword evidence="3" id="KW-0472">Membrane</keyword>
<organism evidence="6 7">
    <name type="scientific">Spiribacter roseus</name>
    <dbReference type="NCBI Taxonomy" id="1855875"/>
    <lineage>
        <taxon>Bacteria</taxon>
        <taxon>Pseudomonadati</taxon>
        <taxon>Pseudomonadota</taxon>
        <taxon>Gammaproteobacteria</taxon>
        <taxon>Chromatiales</taxon>
        <taxon>Ectothiorhodospiraceae</taxon>
        <taxon>Spiribacter</taxon>
    </lineage>
</organism>
<feature type="region of interest" description="Disordered" evidence="2">
    <location>
        <begin position="204"/>
        <end position="268"/>
    </location>
</feature>
<dbReference type="NCBIfam" id="TIGR03505">
    <property type="entry name" value="FimV_core"/>
    <property type="match status" value="1"/>
</dbReference>